<keyword evidence="4" id="KW-1185">Reference proteome</keyword>
<dbReference type="OMA" id="SFRDWQF"/>
<dbReference type="HOGENOM" id="CLU_030288_0_0_1"/>
<feature type="compositionally biased region" description="Basic and acidic residues" evidence="1">
    <location>
        <begin position="362"/>
        <end position="371"/>
    </location>
</feature>
<dbReference type="EMBL" id="JOWA01000077">
    <property type="protein sequence ID" value="KEZ45521.1"/>
    <property type="molecule type" value="Genomic_DNA"/>
</dbReference>
<evidence type="ECO:0000256" key="1">
    <source>
        <dbReference type="SAM" id="MobiDB-lite"/>
    </source>
</evidence>
<dbReference type="Proteomes" id="UP000028545">
    <property type="component" value="Unassembled WGS sequence"/>
</dbReference>
<protein>
    <recommendedName>
        <fullName evidence="2">HNH nuclease domain-containing protein</fullName>
    </recommendedName>
</protein>
<reference evidence="3 4" key="1">
    <citation type="journal article" date="2014" name="Genome Announc.">
        <title>Draft genome sequence of the pathogenic fungus Scedosporium apiospermum.</title>
        <authorList>
            <person name="Vandeputte P."/>
            <person name="Ghamrawi S."/>
            <person name="Rechenmann M."/>
            <person name="Iltis A."/>
            <person name="Giraud S."/>
            <person name="Fleury M."/>
            <person name="Thornton C."/>
            <person name="Delhaes L."/>
            <person name="Meyer W."/>
            <person name="Papon N."/>
            <person name="Bouchara J.P."/>
        </authorList>
    </citation>
    <scope>NUCLEOTIDE SEQUENCE [LARGE SCALE GENOMIC DNA]</scope>
    <source>
        <strain evidence="3 4">IHEM 14462</strain>
    </source>
</reference>
<accession>A0A084GDV9</accession>
<gene>
    <name evidence="3" type="ORF">SAPIO_CDS1848</name>
</gene>
<feature type="region of interest" description="Disordered" evidence="1">
    <location>
        <begin position="324"/>
        <end position="371"/>
    </location>
</feature>
<evidence type="ECO:0000259" key="2">
    <source>
        <dbReference type="Pfam" id="PF13391"/>
    </source>
</evidence>
<dbReference type="InterPro" id="IPR003615">
    <property type="entry name" value="HNH_nuc"/>
</dbReference>
<dbReference type="Pfam" id="PF13391">
    <property type="entry name" value="HNH_2"/>
    <property type="match status" value="1"/>
</dbReference>
<organism evidence="3 4">
    <name type="scientific">Pseudallescheria apiosperma</name>
    <name type="common">Scedosporium apiospermum</name>
    <dbReference type="NCBI Taxonomy" id="563466"/>
    <lineage>
        <taxon>Eukaryota</taxon>
        <taxon>Fungi</taxon>
        <taxon>Dikarya</taxon>
        <taxon>Ascomycota</taxon>
        <taxon>Pezizomycotina</taxon>
        <taxon>Sordariomycetes</taxon>
        <taxon>Hypocreomycetidae</taxon>
        <taxon>Microascales</taxon>
        <taxon>Microascaceae</taxon>
        <taxon>Scedosporium</taxon>
    </lineage>
</organism>
<dbReference type="VEuPathDB" id="FungiDB:SAPIO_CDS1848"/>
<dbReference type="AlphaFoldDB" id="A0A084GDV9"/>
<proteinExistence type="predicted"/>
<sequence>MATTRLIKGEYPIPPVAIPQESNLLIEFHHPAYPVRYSTFLSLPRVDPAPHGGNGPKSGVSHSIALLACQLIADNSFGGRLFLDREGREGVVVGADGILLADHYYFIADTNNPKSKYPIVPSFRDWQFPHGQVPASWPEPSATSAPRSAADGQSRCSLSNHCMGLKSAHLVPKEEADWASRESMGRYGAHPITNIHNRSKNTLPLRADIHKCFDLQREFAIVPKREIYGPAAQNSQRRYVVHCLGNDSPEFWGLYQNVPLQYIGHLSKEALLARFAWAVILDVKPFLLQGPARNIVRCNVGGQQEAREMTIAELTELYGGGGSMAATRLPSRERKRPRVEGEGADSFGDSEVMSGDESDTEQELRGRRGFSEQLEDKLLSARFERGEPTELSY</sequence>
<feature type="domain" description="HNH nuclease" evidence="2">
    <location>
        <begin position="162"/>
        <end position="214"/>
    </location>
</feature>
<evidence type="ECO:0000313" key="3">
    <source>
        <dbReference type="EMBL" id="KEZ45521.1"/>
    </source>
</evidence>
<comment type="caution">
    <text evidence="3">The sequence shown here is derived from an EMBL/GenBank/DDBJ whole genome shotgun (WGS) entry which is preliminary data.</text>
</comment>
<name>A0A084GDV9_PSEDA</name>
<evidence type="ECO:0000313" key="4">
    <source>
        <dbReference type="Proteomes" id="UP000028545"/>
    </source>
</evidence>
<dbReference type="KEGG" id="sapo:SAPIO_CDS1848"/>
<dbReference type="GeneID" id="27720920"/>
<dbReference type="RefSeq" id="XP_016645320.1">
    <property type="nucleotide sequence ID" value="XM_016785023.1"/>
</dbReference>
<dbReference type="OrthoDB" id="2142759at2759"/>